<evidence type="ECO:0000313" key="2">
    <source>
        <dbReference type="EMBL" id="KKR29404.1"/>
    </source>
</evidence>
<dbReference type="PATRIC" id="fig|1618552.3.peg.798"/>
<dbReference type="GO" id="GO:0016757">
    <property type="term" value="F:glycosyltransferase activity"/>
    <property type="evidence" value="ECO:0007669"/>
    <property type="project" value="UniProtKB-KW"/>
</dbReference>
<gene>
    <name evidence="2" type="ORF">UT61_C0031G0007</name>
</gene>
<reference evidence="2 3" key="1">
    <citation type="journal article" date="2015" name="Nature">
        <title>rRNA introns, odd ribosomes, and small enigmatic genomes across a large radiation of phyla.</title>
        <authorList>
            <person name="Brown C.T."/>
            <person name="Hug L.A."/>
            <person name="Thomas B.C."/>
            <person name="Sharon I."/>
            <person name="Castelle C.J."/>
            <person name="Singh A."/>
            <person name="Wilkins M.J."/>
            <person name="Williams K.H."/>
            <person name="Banfield J.F."/>
        </authorList>
    </citation>
    <scope>NUCLEOTIDE SEQUENCE [LARGE SCALE GENOMIC DNA]</scope>
</reference>
<dbReference type="Gene3D" id="3.40.50.2020">
    <property type="match status" value="1"/>
</dbReference>
<keyword evidence="2" id="KW-0328">Glycosyltransferase</keyword>
<dbReference type="EMBL" id="LBXL01000031">
    <property type="protein sequence ID" value="KKR29404.1"/>
    <property type="molecule type" value="Genomic_DNA"/>
</dbReference>
<dbReference type="SUPFAM" id="SSF53271">
    <property type="entry name" value="PRTase-like"/>
    <property type="match status" value="1"/>
</dbReference>
<evidence type="ECO:0000313" key="3">
    <source>
        <dbReference type="Proteomes" id="UP000034793"/>
    </source>
</evidence>
<name>A0A0G0PMG9_9BACT</name>
<dbReference type="Proteomes" id="UP000034793">
    <property type="component" value="Unassembled WGS sequence"/>
</dbReference>
<evidence type="ECO:0000256" key="1">
    <source>
        <dbReference type="ARBA" id="ARBA00008007"/>
    </source>
</evidence>
<dbReference type="CDD" id="cd06223">
    <property type="entry name" value="PRTases_typeI"/>
    <property type="match status" value="1"/>
</dbReference>
<accession>A0A0G0PMG9</accession>
<dbReference type="PANTHER" id="PTHR47505:SF1">
    <property type="entry name" value="DNA UTILIZATION PROTEIN YHGH"/>
    <property type="match status" value="1"/>
</dbReference>
<dbReference type="AlphaFoldDB" id="A0A0G0PMG9"/>
<dbReference type="PANTHER" id="PTHR47505">
    <property type="entry name" value="DNA UTILIZATION PROTEIN YHGH"/>
    <property type="match status" value="1"/>
</dbReference>
<comment type="caution">
    <text evidence="2">The sequence shown here is derived from an EMBL/GenBank/DDBJ whole genome shotgun (WGS) entry which is preliminary data.</text>
</comment>
<sequence length="224" mass="25414">MDLAEILFPAKCLDCGREGCYICNSCLSKVHAARLFCPMCDKPAVDGFTHARCLKKYGLDGETSFWRYEGVVRKALLALKYKFAYKIANELVTASFGLCKERQAFMPKNAIIVPLPLYIRRENWRGFNQSEILCSQLAKFMNLRIVNNLLIRTKNVVSQTKLSKDKRAQNVRGVFSINPKFSKEVNNSVIIFDDVYTTGATMKEAAKTLKRFGIKQVWGLTMAS</sequence>
<dbReference type="InterPro" id="IPR000836">
    <property type="entry name" value="PRTase_dom"/>
</dbReference>
<proteinExistence type="inferred from homology"/>
<keyword evidence="2" id="KW-0808">Transferase</keyword>
<organism evidence="2 3">
    <name type="scientific">Candidatus Woesebacteria bacterium GW2011_GWA1_39_8</name>
    <dbReference type="NCBI Taxonomy" id="1618552"/>
    <lineage>
        <taxon>Bacteria</taxon>
        <taxon>Candidatus Woeseibacteriota</taxon>
    </lineage>
</organism>
<comment type="similarity">
    <text evidence="1">Belongs to the ComF/GntX family.</text>
</comment>
<protein>
    <submittedName>
        <fullName evidence="2">Putative amidophosphoribosyltransferase</fullName>
    </submittedName>
</protein>
<dbReference type="InterPro" id="IPR051910">
    <property type="entry name" value="ComF/GntX_DNA_util-trans"/>
</dbReference>
<dbReference type="InterPro" id="IPR029057">
    <property type="entry name" value="PRTase-like"/>
</dbReference>